<gene>
    <name evidence="11" type="ORF">B7P43_G13169</name>
</gene>
<evidence type="ECO:0000259" key="10">
    <source>
        <dbReference type="PROSITE" id="PS50835"/>
    </source>
</evidence>
<dbReference type="Proteomes" id="UP000235965">
    <property type="component" value="Unassembled WGS sequence"/>
</dbReference>
<dbReference type="InterPro" id="IPR036179">
    <property type="entry name" value="Ig-like_dom_sf"/>
</dbReference>
<dbReference type="InterPro" id="IPR007110">
    <property type="entry name" value="Ig-like_dom"/>
</dbReference>
<reference evidence="11 12" key="1">
    <citation type="submission" date="2017-12" db="EMBL/GenBank/DDBJ databases">
        <title>Hemimetabolous genomes reveal molecular basis of termite eusociality.</title>
        <authorList>
            <person name="Harrison M.C."/>
            <person name="Jongepier E."/>
            <person name="Robertson H.M."/>
            <person name="Arning N."/>
            <person name="Bitard-Feildel T."/>
            <person name="Chao H."/>
            <person name="Childers C.P."/>
            <person name="Dinh H."/>
            <person name="Doddapaneni H."/>
            <person name="Dugan S."/>
            <person name="Gowin J."/>
            <person name="Greiner C."/>
            <person name="Han Y."/>
            <person name="Hu H."/>
            <person name="Hughes D.S.T."/>
            <person name="Huylmans A.-K."/>
            <person name="Kemena C."/>
            <person name="Kremer L.P.M."/>
            <person name="Lee S.L."/>
            <person name="Lopez-Ezquerra A."/>
            <person name="Mallet L."/>
            <person name="Monroy-Kuhn J.M."/>
            <person name="Moser A."/>
            <person name="Murali S.C."/>
            <person name="Muzny D.M."/>
            <person name="Otani S."/>
            <person name="Piulachs M.-D."/>
            <person name="Poelchau M."/>
            <person name="Qu J."/>
            <person name="Schaub F."/>
            <person name="Wada-Katsumata A."/>
            <person name="Worley K.C."/>
            <person name="Xie Q."/>
            <person name="Ylla G."/>
            <person name="Poulsen M."/>
            <person name="Gibbs R.A."/>
            <person name="Schal C."/>
            <person name="Richards S."/>
            <person name="Belles X."/>
            <person name="Korb J."/>
            <person name="Bornberg-Bauer E."/>
        </authorList>
    </citation>
    <scope>NUCLEOTIDE SEQUENCE [LARGE SCALE GENOMIC DNA]</scope>
    <source>
        <tissue evidence="11">Whole body</tissue>
    </source>
</reference>
<keyword evidence="4" id="KW-0677">Repeat</keyword>
<dbReference type="SMART" id="SM00408">
    <property type="entry name" value="IGc2"/>
    <property type="match status" value="2"/>
</dbReference>
<evidence type="ECO:0000256" key="4">
    <source>
        <dbReference type="ARBA" id="ARBA00022737"/>
    </source>
</evidence>
<dbReference type="STRING" id="105785.A0A2J7Q438"/>
<keyword evidence="12" id="KW-1185">Reference proteome</keyword>
<name>A0A2J7Q438_9NEOP</name>
<evidence type="ECO:0000313" key="12">
    <source>
        <dbReference type="Proteomes" id="UP000235965"/>
    </source>
</evidence>
<evidence type="ECO:0000256" key="7">
    <source>
        <dbReference type="ARBA" id="ARBA00023180"/>
    </source>
</evidence>
<evidence type="ECO:0000256" key="8">
    <source>
        <dbReference type="ARBA" id="ARBA00023319"/>
    </source>
</evidence>
<comment type="caution">
    <text evidence="11">The sequence shown here is derived from an EMBL/GenBank/DDBJ whole genome shotgun (WGS) entry which is preliminary data.</text>
</comment>
<dbReference type="EMBL" id="NEVH01018390">
    <property type="protein sequence ID" value="PNF23362.1"/>
    <property type="molecule type" value="Genomic_DNA"/>
</dbReference>
<feature type="compositionally biased region" description="Basic and acidic residues" evidence="9">
    <location>
        <begin position="378"/>
        <end position="392"/>
    </location>
</feature>
<protein>
    <recommendedName>
        <fullName evidence="10">Ig-like domain-containing protein</fullName>
    </recommendedName>
</protein>
<dbReference type="InterPro" id="IPR003599">
    <property type="entry name" value="Ig_sub"/>
</dbReference>
<accession>A0A2J7Q438</accession>
<dbReference type="PROSITE" id="PS50835">
    <property type="entry name" value="IG_LIKE"/>
    <property type="match status" value="2"/>
</dbReference>
<dbReference type="SUPFAM" id="SSF48726">
    <property type="entry name" value="Immunoglobulin"/>
    <property type="match status" value="3"/>
</dbReference>
<dbReference type="PANTHER" id="PTHR12231:SF272">
    <property type="entry name" value="DPR-INTERACTING PROTEIN THETA"/>
    <property type="match status" value="1"/>
</dbReference>
<keyword evidence="5" id="KW-0472">Membrane</keyword>
<feature type="region of interest" description="Disordered" evidence="9">
    <location>
        <begin position="361"/>
        <end position="398"/>
    </location>
</feature>
<feature type="domain" description="Ig-like" evidence="10">
    <location>
        <begin position="262"/>
        <end position="370"/>
    </location>
</feature>
<dbReference type="OrthoDB" id="10012075at2759"/>
<dbReference type="GO" id="GO:0005886">
    <property type="term" value="C:plasma membrane"/>
    <property type="evidence" value="ECO:0007669"/>
    <property type="project" value="UniProtKB-SubCell"/>
</dbReference>
<dbReference type="FunFam" id="2.60.40.10:FF:000328">
    <property type="entry name" value="CLUMA_CG000981, isoform A"/>
    <property type="match status" value="1"/>
</dbReference>
<proteinExistence type="predicted"/>
<keyword evidence="2" id="KW-1003">Cell membrane</keyword>
<dbReference type="AlphaFoldDB" id="A0A2J7Q438"/>
<dbReference type="FunCoup" id="A0A2J7Q438">
    <property type="interactions" value="226"/>
</dbReference>
<evidence type="ECO:0000256" key="2">
    <source>
        <dbReference type="ARBA" id="ARBA00022475"/>
    </source>
</evidence>
<dbReference type="InterPro" id="IPR051170">
    <property type="entry name" value="Neural/epithelial_adhesion"/>
</dbReference>
<dbReference type="InterPro" id="IPR003598">
    <property type="entry name" value="Ig_sub2"/>
</dbReference>
<keyword evidence="8" id="KW-0393">Immunoglobulin domain</keyword>
<keyword evidence="7" id="KW-0325">Glycoprotein</keyword>
<organism evidence="11 12">
    <name type="scientific">Cryptotermes secundus</name>
    <dbReference type="NCBI Taxonomy" id="105785"/>
    <lineage>
        <taxon>Eukaryota</taxon>
        <taxon>Metazoa</taxon>
        <taxon>Ecdysozoa</taxon>
        <taxon>Arthropoda</taxon>
        <taxon>Hexapoda</taxon>
        <taxon>Insecta</taxon>
        <taxon>Pterygota</taxon>
        <taxon>Neoptera</taxon>
        <taxon>Polyneoptera</taxon>
        <taxon>Dictyoptera</taxon>
        <taxon>Blattodea</taxon>
        <taxon>Blattoidea</taxon>
        <taxon>Termitoidae</taxon>
        <taxon>Kalotermitidae</taxon>
        <taxon>Cryptotermitinae</taxon>
        <taxon>Cryptotermes</taxon>
    </lineage>
</organism>
<evidence type="ECO:0000313" key="11">
    <source>
        <dbReference type="EMBL" id="PNF23362.1"/>
    </source>
</evidence>
<dbReference type="InParanoid" id="A0A2J7Q438"/>
<dbReference type="Pfam" id="PF13927">
    <property type="entry name" value="Ig_3"/>
    <property type="match status" value="2"/>
</dbReference>
<evidence type="ECO:0000256" key="9">
    <source>
        <dbReference type="SAM" id="MobiDB-lite"/>
    </source>
</evidence>
<sequence length="466" mass="52435">MRTQQDAKYKNEAYVRSLLYYCLKVAWLRVDTQTILTIASHVITKNHRIGVTHSDHRTWYLHVREVRETDRGWYMCQINTDPMKSQVGYLEVVEDQSLKTRFLDVASYRYCVNRDFGGIYRLHLQSTRNPRARNQRDQVAADSSQRIKVAHGRIQFETARIIVLMPPDILDYPTSTDMVVREGTNVTLRCAATGSPQPTVTWRREGGECIPLGSGQEVPSVEGPVFNITRVNRLHMGAYLCIATNGVPPTVSKRIMLIVHFPPMIWIQNQLVGAQEGQQMTLECHSEAYPKSINYWTRGQGEIIAQGSKYEPVLLDNAYKVHMKLTIRAVAPSDFGSYKCVSKNSLGDTDGSIKLYRIPSPSTSSSVTITTQPSVSVDQDKSPNDHHKDRNDPGSYHQESNEIMDMADSEKVTGDRGGAADLKLRGGLRDTEKSSSSALKTSVDFQMFIIFTVAILPSNIRTLFAV</sequence>
<keyword evidence="3" id="KW-0732">Signal</keyword>
<keyword evidence="6" id="KW-1015">Disulfide bond</keyword>
<evidence type="ECO:0000256" key="3">
    <source>
        <dbReference type="ARBA" id="ARBA00022729"/>
    </source>
</evidence>
<evidence type="ECO:0000256" key="1">
    <source>
        <dbReference type="ARBA" id="ARBA00004236"/>
    </source>
</evidence>
<dbReference type="GO" id="GO:0043005">
    <property type="term" value="C:neuron projection"/>
    <property type="evidence" value="ECO:0007669"/>
    <property type="project" value="TreeGrafter"/>
</dbReference>
<dbReference type="SMART" id="SM00409">
    <property type="entry name" value="IG"/>
    <property type="match status" value="3"/>
</dbReference>
<feature type="domain" description="Ig-like" evidence="10">
    <location>
        <begin position="167"/>
        <end position="252"/>
    </location>
</feature>
<evidence type="ECO:0000256" key="6">
    <source>
        <dbReference type="ARBA" id="ARBA00023157"/>
    </source>
</evidence>
<evidence type="ECO:0000256" key="5">
    <source>
        <dbReference type="ARBA" id="ARBA00023136"/>
    </source>
</evidence>
<dbReference type="InterPro" id="IPR013783">
    <property type="entry name" value="Ig-like_fold"/>
</dbReference>
<dbReference type="Gene3D" id="2.60.40.10">
    <property type="entry name" value="Immunoglobulins"/>
    <property type="match status" value="3"/>
</dbReference>
<comment type="subcellular location">
    <subcellularLocation>
        <location evidence="1">Cell membrane</location>
    </subcellularLocation>
</comment>
<dbReference type="PANTHER" id="PTHR12231">
    <property type="entry name" value="CTX-RELATED TYPE I TRANSMEMBRANE PROTEIN"/>
    <property type="match status" value="1"/>
</dbReference>
<feature type="compositionally biased region" description="Low complexity" evidence="9">
    <location>
        <begin position="361"/>
        <end position="377"/>
    </location>
</feature>
<dbReference type="FunFam" id="2.60.40.10:FF:000376">
    <property type="entry name" value="CLUMA_CG000981, isoform A"/>
    <property type="match status" value="1"/>
</dbReference>